<sequence length="331" mass="37728">MRTTNILHATSRSSRNWLSRQFTDPYVRKRVSETHKYRSRSAYKLIEINDQFDIFRPDVRAVVDLGAAPGGWSQFVAEKLGWSDDWVQGNLGVKLEGFGYGKKGAKLNEVYGTWSKPKVGVMGHRKMQRLKEMELEKEAEEMEEEEEKFAEEAEQQQNKPQIFDPLNIDTETSPNLPTGRGTIIAVDLLPMEPIHGVLDIKANFLKPHFSNLIQHLLRENVKGSIESKVDIILSDMAANSTGKSTRDVESSLEICESVFDFATQHLRTAESIGRSNGGVLLMKYFTHPHLEEFSKAKLVPNFKDVRTVKPPASRRESREAYFLCQGWKGLW</sequence>
<proteinExistence type="inferred from homology"/>
<dbReference type="SUPFAM" id="SSF53335">
    <property type="entry name" value="S-adenosyl-L-methionine-dependent methyltransferases"/>
    <property type="match status" value="2"/>
</dbReference>
<feature type="region of interest" description="Disordered" evidence="7">
    <location>
        <begin position="136"/>
        <end position="175"/>
    </location>
</feature>
<keyword evidence="10" id="KW-1185">Reference proteome</keyword>
<dbReference type="AlphaFoldDB" id="A0A8H5G9C1"/>
<name>A0A8H5G9C1_9AGAR</name>
<dbReference type="Gene3D" id="3.40.50.150">
    <property type="entry name" value="Vaccinia Virus protein VP39"/>
    <property type="match status" value="1"/>
</dbReference>
<dbReference type="InterPro" id="IPR050082">
    <property type="entry name" value="RNA_methyltr_RlmE"/>
</dbReference>
<dbReference type="EMBL" id="JAACJO010000003">
    <property type="protein sequence ID" value="KAF5360769.1"/>
    <property type="molecule type" value="Genomic_DNA"/>
</dbReference>
<dbReference type="InterPro" id="IPR015507">
    <property type="entry name" value="rRNA-MeTfrase_E"/>
</dbReference>
<dbReference type="OrthoDB" id="20105at2759"/>
<evidence type="ECO:0000256" key="5">
    <source>
        <dbReference type="ARBA" id="ARBA00022691"/>
    </source>
</evidence>
<feature type="domain" description="Ribosomal RNA methyltransferase FtsJ" evidence="8">
    <location>
        <begin position="179"/>
        <end position="326"/>
    </location>
</feature>
<gene>
    <name evidence="9" type="ORF">D9756_004695</name>
</gene>
<evidence type="ECO:0000256" key="4">
    <source>
        <dbReference type="ARBA" id="ARBA00022679"/>
    </source>
</evidence>
<dbReference type="PANTHER" id="PTHR10920:SF18">
    <property type="entry name" value="RRNA METHYLTRANSFERASE 2, MITOCHONDRIAL"/>
    <property type="match status" value="1"/>
</dbReference>
<evidence type="ECO:0000313" key="10">
    <source>
        <dbReference type="Proteomes" id="UP000559027"/>
    </source>
</evidence>
<keyword evidence="3" id="KW-0489">Methyltransferase</keyword>
<dbReference type="InterPro" id="IPR002877">
    <property type="entry name" value="RNA_MeTrfase_FtsJ_dom"/>
</dbReference>
<dbReference type="GO" id="GO:0005739">
    <property type="term" value="C:mitochondrion"/>
    <property type="evidence" value="ECO:0007669"/>
    <property type="project" value="TreeGrafter"/>
</dbReference>
<feature type="domain" description="Ribosomal RNA methyltransferase FtsJ" evidence="8">
    <location>
        <begin position="37"/>
        <end position="81"/>
    </location>
</feature>
<evidence type="ECO:0000256" key="7">
    <source>
        <dbReference type="SAM" id="MobiDB-lite"/>
    </source>
</evidence>
<evidence type="ECO:0000259" key="8">
    <source>
        <dbReference type="Pfam" id="PF01728"/>
    </source>
</evidence>
<accession>A0A8H5G9C1</accession>
<keyword evidence="5" id="KW-0949">S-adenosyl-L-methionine</keyword>
<evidence type="ECO:0000256" key="3">
    <source>
        <dbReference type="ARBA" id="ARBA00022603"/>
    </source>
</evidence>
<keyword evidence="4" id="KW-0808">Transferase</keyword>
<comment type="similarity">
    <text evidence="1">Belongs to the class I-like SAM-binding methyltransferase superfamily. RNA methyltransferase RlmE family.</text>
</comment>
<evidence type="ECO:0000256" key="1">
    <source>
        <dbReference type="ARBA" id="ARBA00009258"/>
    </source>
</evidence>
<dbReference type="PANTHER" id="PTHR10920">
    <property type="entry name" value="RIBOSOMAL RNA METHYLTRANSFERASE"/>
    <property type="match status" value="1"/>
</dbReference>
<comment type="caution">
    <text evidence="9">The sequence shown here is derived from an EMBL/GenBank/DDBJ whole genome shotgun (WGS) entry which is preliminary data.</text>
</comment>
<dbReference type="Proteomes" id="UP000559027">
    <property type="component" value="Unassembled WGS sequence"/>
</dbReference>
<feature type="compositionally biased region" description="Acidic residues" evidence="7">
    <location>
        <begin position="137"/>
        <end position="154"/>
    </location>
</feature>
<organism evidence="9 10">
    <name type="scientific">Leucocoprinus leucothites</name>
    <dbReference type="NCBI Taxonomy" id="201217"/>
    <lineage>
        <taxon>Eukaryota</taxon>
        <taxon>Fungi</taxon>
        <taxon>Dikarya</taxon>
        <taxon>Basidiomycota</taxon>
        <taxon>Agaricomycotina</taxon>
        <taxon>Agaricomycetes</taxon>
        <taxon>Agaricomycetidae</taxon>
        <taxon>Agaricales</taxon>
        <taxon>Agaricineae</taxon>
        <taxon>Agaricaceae</taxon>
        <taxon>Leucocoprinus</taxon>
    </lineage>
</organism>
<dbReference type="HAMAP" id="MF_01547">
    <property type="entry name" value="RNA_methyltr_E"/>
    <property type="match status" value="1"/>
</dbReference>
<evidence type="ECO:0000256" key="2">
    <source>
        <dbReference type="ARBA" id="ARBA00022552"/>
    </source>
</evidence>
<reference evidence="9 10" key="1">
    <citation type="journal article" date="2020" name="ISME J.">
        <title>Uncovering the hidden diversity of litter-decomposition mechanisms in mushroom-forming fungi.</title>
        <authorList>
            <person name="Floudas D."/>
            <person name="Bentzer J."/>
            <person name="Ahren D."/>
            <person name="Johansson T."/>
            <person name="Persson P."/>
            <person name="Tunlid A."/>
        </authorList>
    </citation>
    <scope>NUCLEOTIDE SEQUENCE [LARGE SCALE GENOMIC DNA]</scope>
    <source>
        <strain evidence="9 10">CBS 146.42</strain>
    </source>
</reference>
<evidence type="ECO:0000313" key="9">
    <source>
        <dbReference type="EMBL" id="KAF5360769.1"/>
    </source>
</evidence>
<dbReference type="GO" id="GO:0008650">
    <property type="term" value="F:rRNA (uridine-2'-O-)-methyltransferase activity"/>
    <property type="evidence" value="ECO:0007669"/>
    <property type="project" value="TreeGrafter"/>
</dbReference>
<evidence type="ECO:0000256" key="6">
    <source>
        <dbReference type="ARBA" id="ARBA00041184"/>
    </source>
</evidence>
<dbReference type="InterPro" id="IPR029063">
    <property type="entry name" value="SAM-dependent_MTases_sf"/>
</dbReference>
<dbReference type="Pfam" id="PF01728">
    <property type="entry name" value="FtsJ"/>
    <property type="match status" value="2"/>
</dbReference>
<keyword evidence="2" id="KW-0698">rRNA processing</keyword>
<protein>
    <recommendedName>
        <fullName evidence="6">rRNA methyltransferase 2, mitochondrial</fullName>
    </recommendedName>
</protein>